<dbReference type="Proteomes" id="UP000037923">
    <property type="component" value="Unassembled WGS sequence"/>
</dbReference>
<organism evidence="2 3">
    <name type="scientific">Leptomonas pyrrhocoris</name>
    <name type="common">Firebug parasite</name>
    <dbReference type="NCBI Taxonomy" id="157538"/>
    <lineage>
        <taxon>Eukaryota</taxon>
        <taxon>Discoba</taxon>
        <taxon>Euglenozoa</taxon>
        <taxon>Kinetoplastea</taxon>
        <taxon>Metakinetoplastina</taxon>
        <taxon>Trypanosomatida</taxon>
        <taxon>Trypanosomatidae</taxon>
        <taxon>Leishmaniinae</taxon>
        <taxon>Leptomonas</taxon>
    </lineage>
</organism>
<accession>A0A0N0DZ14</accession>
<feature type="compositionally biased region" description="Gly residues" evidence="1">
    <location>
        <begin position="246"/>
        <end position="255"/>
    </location>
</feature>
<feature type="compositionally biased region" description="Polar residues" evidence="1">
    <location>
        <begin position="160"/>
        <end position="170"/>
    </location>
</feature>
<protein>
    <submittedName>
        <fullName evidence="2">Uncharacterized protein</fullName>
    </submittedName>
</protein>
<feature type="region of interest" description="Disordered" evidence="1">
    <location>
        <begin position="301"/>
        <end position="334"/>
    </location>
</feature>
<name>A0A0N0DZ14_LEPPY</name>
<evidence type="ECO:0000256" key="1">
    <source>
        <dbReference type="SAM" id="MobiDB-lite"/>
    </source>
</evidence>
<dbReference type="VEuPathDB" id="TriTrypDB:LpyrH10_02_2190"/>
<evidence type="ECO:0000313" key="3">
    <source>
        <dbReference type="Proteomes" id="UP000037923"/>
    </source>
</evidence>
<sequence>MSYQYNVEVISTVPADALVGAADGAKYTITLRCVRRDAVFRCTEVPISFEVRNAPDYDLLECALVSRDDAHTVLARATMALVMGGPHRTVGAVWVPLERVGSCASTESGKAPAQPIARIFVSWTMLTMDGSPLRACALEVPPSSLTRATPAGGEGEPAQASATPRTSVETSPLATTDAAIEGGGAAVAVSSGTSAFYRGLAATGLYIGEMPSVGPGGNADSFALSPHVSIVLDERQEAAQLRGGERGNGGAGGGARRPLSEPPSALHSVVIDSKEDVTVVDAEIQQVQHVVLSAFPKCSVSTELPASPPPPPPSVSAVATKETVEGSGESSSHPSTFVNLYATSTQSIGDVPFEMRFRNLHLVPCPLVLDQLSQSMRPSACTPADGGATSSAAAASSTKVGSASNELWKVSHRHGAAGSTLSLATSAVESIRLEHEARQKSGARSSTAPAGAEGKAGAADGNAPVMGVSGASTLTLLRQQAMAAMRQRKVAYST</sequence>
<dbReference type="RefSeq" id="XP_015663191.1">
    <property type="nucleotide sequence ID" value="XM_015797671.1"/>
</dbReference>
<keyword evidence="3" id="KW-1185">Reference proteome</keyword>
<feature type="region of interest" description="Disordered" evidence="1">
    <location>
        <begin position="144"/>
        <end position="170"/>
    </location>
</feature>
<feature type="region of interest" description="Disordered" evidence="1">
    <location>
        <begin position="240"/>
        <end position="266"/>
    </location>
</feature>
<dbReference type="AlphaFoldDB" id="A0A0N0DZ14"/>
<dbReference type="OMA" id="HDYQYNL"/>
<feature type="compositionally biased region" description="Low complexity" evidence="1">
    <location>
        <begin position="448"/>
        <end position="463"/>
    </location>
</feature>
<dbReference type="GeneID" id="26901540"/>
<proteinExistence type="predicted"/>
<reference evidence="2 3" key="1">
    <citation type="submission" date="2015-07" db="EMBL/GenBank/DDBJ databases">
        <title>High-quality genome of monoxenous trypanosomatid Leptomonas pyrrhocoris.</title>
        <authorList>
            <person name="Flegontov P."/>
            <person name="Butenko A."/>
            <person name="Firsov S."/>
            <person name="Vlcek C."/>
            <person name="Logacheva M.D."/>
            <person name="Field M."/>
            <person name="Filatov D."/>
            <person name="Flegontova O."/>
            <person name="Gerasimov E."/>
            <person name="Jackson A.P."/>
            <person name="Kelly S."/>
            <person name="Opperdoes F."/>
            <person name="O'Reilly A."/>
            <person name="Votypka J."/>
            <person name="Yurchenko V."/>
            <person name="Lukes J."/>
        </authorList>
    </citation>
    <scope>NUCLEOTIDE SEQUENCE [LARGE SCALE GENOMIC DNA]</scope>
    <source>
        <strain evidence="2">H10</strain>
    </source>
</reference>
<dbReference type="OrthoDB" id="266081at2759"/>
<feature type="region of interest" description="Disordered" evidence="1">
    <location>
        <begin position="435"/>
        <end position="464"/>
    </location>
</feature>
<gene>
    <name evidence="2" type="ORF">ABB37_01245</name>
</gene>
<comment type="caution">
    <text evidence="2">The sequence shown here is derived from an EMBL/GenBank/DDBJ whole genome shotgun (WGS) entry which is preliminary data.</text>
</comment>
<evidence type="ECO:0000313" key="2">
    <source>
        <dbReference type="EMBL" id="KPA84752.1"/>
    </source>
</evidence>
<dbReference type="EMBL" id="LGTL01000002">
    <property type="protein sequence ID" value="KPA84752.1"/>
    <property type="molecule type" value="Genomic_DNA"/>
</dbReference>